<reference evidence="4" key="1">
    <citation type="journal article" date="2019" name="Int. J. Syst. Evol. Microbiol.">
        <title>The Global Catalogue of Microorganisms (GCM) 10K type strain sequencing project: providing services to taxonomists for standard genome sequencing and annotation.</title>
        <authorList>
            <consortium name="The Broad Institute Genomics Platform"/>
            <consortium name="The Broad Institute Genome Sequencing Center for Infectious Disease"/>
            <person name="Wu L."/>
            <person name="Ma J."/>
        </authorList>
    </citation>
    <scope>NUCLEOTIDE SEQUENCE [LARGE SCALE GENOMIC DNA]</scope>
    <source>
        <strain evidence="4">JCM 17442</strain>
    </source>
</reference>
<dbReference type="EMBL" id="BAABAU010000001">
    <property type="protein sequence ID" value="GAA4266254.1"/>
    <property type="molecule type" value="Genomic_DNA"/>
</dbReference>
<accession>A0ABP8E214</accession>
<evidence type="ECO:0000313" key="4">
    <source>
        <dbReference type="Proteomes" id="UP001501594"/>
    </source>
</evidence>
<comment type="caution">
    <text evidence="3">The sequence shown here is derived from an EMBL/GenBank/DDBJ whole genome shotgun (WGS) entry which is preliminary data.</text>
</comment>
<sequence length="227" mass="24807">MTRDDDAMPSGEPEPVDDLTPTGEPEPVDDLEPTDDLESGDDLDGHTMDELAEYLDRGREPFDPDIENSAACRLALAGMTRMRELAWTALRREADSDPDRDSSWIAGLLETIKDEIRSGREIPVTHPDPALHLSLTEAAVRGIVRRAGDTLGGVVMGRCTLDGDVTTPGAAVRVEVTATIEYGLSIDDTADALRERIREALERQTDLVVTAIDVGIDDVYERPESPR</sequence>
<evidence type="ECO:0000256" key="1">
    <source>
        <dbReference type="ARBA" id="ARBA00005721"/>
    </source>
</evidence>
<evidence type="ECO:0000313" key="3">
    <source>
        <dbReference type="EMBL" id="GAA4266254.1"/>
    </source>
</evidence>
<feature type="compositionally biased region" description="Acidic residues" evidence="2">
    <location>
        <begin position="26"/>
        <end position="42"/>
    </location>
</feature>
<organism evidence="3 4">
    <name type="scientific">Frondihabitans peucedani</name>
    <dbReference type="NCBI Taxonomy" id="598626"/>
    <lineage>
        <taxon>Bacteria</taxon>
        <taxon>Bacillati</taxon>
        <taxon>Actinomycetota</taxon>
        <taxon>Actinomycetes</taxon>
        <taxon>Micrococcales</taxon>
        <taxon>Microbacteriaceae</taxon>
        <taxon>Frondihabitans</taxon>
    </lineage>
</organism>
<dbReference type="InterPro" id="IPR005531">
    <property type="entry name" value="Asp23"/>
</dbReference>
<proteinExistence type="inferred from homology"/>
<comment type="similarity">
    <text evidence="1">Belongs to the asp23 family.</text>
</comment>
<keyword evidence="4" id="KW-1185">Reference proteome</keyword>
<protein>
    <recommendedName>
        <fullName evidence="5">Asp23/Gls24 family envelope stress response protein</fullName>
    </recommendedName>
</protein>
<evidence type="ECO:0000256" key="2">
    <source>
        <dbReference type="SAM" id="MobiDB-lite"/>
    </source>
</evidence>
<dbReference type="Pfam" id="PF03780">
    <property type="entry name" value="Asp23"/>
    <property type="match status" value="1"/>
</dbReference>
<name>A0ABP8E214_9MICO</name>
<dbReference type="RefSeq" id="WP_344795310.1">
    <property type="nucleotide sequence ID" value="NZ_BAABAU010000001.1"/>
</dbReference>
<feature type="region of interest" description="Disordered" evidence="2">
    <location>
        <begin position="1"/>
        <end position="45"/>
    </location>
</feature>
<dbReference type="Proteomes" id="UP001501594">
    <property type="component" value="Unassembled WGS sequence"/>
</dbReference>
<gene>
    <name evidence="3" type="ORF">GCM10022256_18660</name>
</gene>
<evidence type="ECO:0008006" key="5">
    <source>
        <dbReference type="Google" id="ProtNLM"/>
    </source>
</evidence>